<evidence type="ECO:0008006" key="3">
    <source>
        <dbReference type="Google" id="ProtNLM"/>
    </source>
</evidence>
<organism evidence="1 2">
    <name type="scientific">Stephanodiscus triporus</name>
    <dbReference type="NCBI Taxonomy" id="2934178"/>
    <lineage>
        <taxon>Eukaryota</taxon>
        <taxon>Sar</taxon>
        <taxon>Stramenopiles</taxon>
        <taxon>Ochrophyta</taxon>
        <taxon>Bacillariophyta</taxon>
        <taxon>Coscinodiscophyceae</taxon>
        <taxon>Thalassiosirophycidae</taxon>
        <taxon>Stephanodiscales</taxon>
        <taxon>Stephanodiscaceae</taxon>
        <taxon>Stephanodiscus</taxon>
    </lineage>
</organism>
<accession>A0ABD3NP83</accession>
<evidence type="ECO:0000313" key="2">
    <source>
        <dbReference type="Proteomes" id="UP001530315"/>
    </source>
</evidence>
<dbReference type="Proteomes" id="UP001530315">
    <property type="component" value="Unassembled WGS sequence"/>
</dbReference>
<name>A0ABD3NP83_9STRA</name>
<reference evidence="1 2" key="1">
    <citation type="submission" date="2024-10" db="EMBL/GenBank/DDBJ databases">
        <title>Updated reference genomes for cyclostephanoid diatoms.</title>
        <authorList>
            <person name="Roberts W.R."/>
            <person name="Alverson A.J."/>
        </authorList>
    </citation>
    <scope>NUCLEOTIDE SEQUENCE [LARGE SCALE GENOMIC DNA]</scope>
    <source>
        <strain evidence="1 2">AJA276-08</strain>
    </source>
</reference>
<comment type="caution">
    <text evidence="1">The sequence shown here is derived from an EMBL/GenBank/DDBJ whole genome shotgun (WGS) entry which is preliminary data.</text>
</comment>
<evidence type="ECO:0000313" key="1">
    <source>
        <dbReference type="EMBL" id="KAL3777627.1"/>
    </source>
</evidence>
<proteinExistence type="predicted"/>
<dbReference type="AlphaFoldDB" id="A0ABD3NP83"/>
<dbReference type="EMBL" id="JALLAZ020001274">
    <property type="protein sequence ID" value="KAL3777627.1"/>
    <property type="molecule type" value="Genomic_DNA"/>
</dbReference>
<keyword evidence="2" id="KW-1185">Reference proteome</keyword>
<gene>
    <name evidence="1" type="ORF">ACHAW5_006778</name>
</gene>
<sequence length="109" mass="12760">MSPTKYYKLNMCRTYKKEKVKNWIRFCVAFVYNSVKFRTPSHLASTTDSDKAFEMLFMHVVKDRSFRDFYRKRNNIFLKESSSCCDGCSLAVDARQTLIPQKFPGISCG</sequence>
<protein>
    <recommendedName>
        <fullName evidence="3">Transposase</fullName>
    </recommendedName>
</protein>